<organism evidence="2 3">
    <name type="scientific">Acaulospora morrowiae</name>
    <dbReference type="NCBI Taxonomy" id="94023"/>
    <lineage>
        <taxon>Eukaryota</taxon>
        <taxon>Fungi</taxon>
        <taxon>Fungi incertae sedis</taxon>
        <taxon>Mucoromycota</taxon>
        <taxon>Glomeromycotina</taxon>
        <taxon>Glomeromycetes</taxon>
        <taxon>Diversisporales</taxon>
        <taxon>Acaulosporaceae</taxon>
        <taxon>Acaulospora</taxon>
    </lineage>
</organism>
<evidence type="ECO:0000313" key="2">
    <source>
        <dbReference type="EMBL" id="CAG8562247.1"/>
    </source>
</evidence>
<proteinExistence type="predicted"/>
<evidence type="ECO:0000313" key="3">
    <source>
        <dbReference type="Proteomes" id="UP000789342"/>
    </source>
</evidence>
<feature type="signal peptide" evidence="1">
    <location>
        <begin position="1"/>
        <end position="21"/>
    </location>
</feature>
<dbReference type="EMBL" id="CAJVPV010003908">
    <property type="protein sequence ID" value="CAG8562247.1"/>
    <property type="molecule type" value="Genomic_DNA"/>
</dbReference>
<sequence>MKTTHLLLVIITTLLASAVNADLSQWQAVCVNKTLGQRVNCMDLPFNNPLGPTRFINYGTTCVLEIYDTDTNHLNRSCECGSKYSKKEMFRCSSFTSERGFSGPQQLDYLECNQTDALNIVAEIASNISCYLADGEYITTIGVHPVVYSRYCKCSFNGHEQEMLNQTAVSKISGYRYDPDWCFSTNTTTRETANSNGCCYGLVSVHEMKDVCKMLSSANKLSHAQVIRQLLIVVALASLLVF</sequence>
<reference evidence="2" key="1">
    <citation type="submission" date="2021-06" db="EMBL/GenBank/DDBJ databases">
        <authorList>
            <person name="Kallberg Y."/>
            <person name="Tangrot J."/>
            <person name="Rosling A."/>
        </authorList>
    </citation>
    <scope>NUCLEOTIDE SEQUENCE</scope>
    <source>
        <strain evidence="2">CL551</strain>
    </source>
</reference>
<accession>A0A9N9FU20</accession>
<dbReference type="Proteomes" id="UP000789342">
    <property type="component" value="Unassembled WGS sequence"/>
</dbReference>
<keyword evidence="1" id="KW-0732">Signal</keyword>
<keyword evidence="3" id="KW-1185">Reference proteome</keyword>
<gene>
    <name evidence="2" type="ORF">AMORRO_LOCUS6074</name>
</gene>
<comment type="caution">
    <text evidence="2">The sequence shown here is derived from an EMBL/GenBank/DDBJ whole genome shotgun (WGS) entry which is preliminary data.</text>
</comment>
<protein>
    <submittedName>
        <fullName evidence="2">15197_t:CDS:1</fullName>
    </submittedName>
</protein>
<feature type="chain" id="PRO_5040158500" evidence="1">
    <location>
        <begin position="22"/>
        <end position="242"/>
    </location>
</feature>
<dbReference type="AlphaFoldDB" id="A0A9N9FU20"/>
<evidence type="ECO:0000256" key="1">
    <source>
        <dbReference type="SAM" id="SignalP"/>
    </source>
</evidence>
<name>A0A9N9FU20_9GLOM</name>